<feature type="transmembrane region" description="Helical" evidence="1">
    <location>
        <begin position="181"/>
        <end position="202"/>
    </location>
</feature>
<evidence type="ECO:0000256" key="2">
    <source>
        <dbReference type="SAM" id="SignalP"/>
    </source>
</evidence>
<reference evidence="3" key="2">
    <citation type="journal article" date="2020" name="Nat. Commun.">
        <title>Large-scale genome sequencing of mycorrhizal fungi provides insights into the early evolution of symbiotic traits.</title>
        <authorList>
            <person name="Miyauchi S."/>
            <person name="Kiss E."/>
            <person name="Kuo A."/>
            <person name="Drula E."/>
            <person name="Kohler A."/>
            <person name="Sanchez-Garcia M."/>
            <person name="Morin E."/>
            <person name="Andreopoulos B."/>
            <person name="Barry K.W."/>
            <person name="Bonito G."/>
            <person name="Buee M."/>
            <person name="Carver A."/>
            <person name="Chen C."/>
            <person name="Cichocki N."/>
            <person name="Clum A."/>
            <person name="Culley D."/>
            <person name="Crous P.W."/>
            <person name="Fauchery L."/>
            <person name="Girlanda M."/>
            <person name="Hayes R.D."/>
            <person name="Keri Z."/>
            <person name="LaButti K."/>
            <person name="Lipzen A."/>
            <person name="Lombard V."/>
            <person name="Magnuson J."/>
            <person name="Maillard F."/>
            <person name="Murat C."/>
            <person name="Nolan M."/>
            <person name="Ohm R.A."/>
            <person name="Pangilinan J."/>
            <person name="Pereira M.F."/>
            <person name="Perotto S."/>
            <person name="Peter M."/>
            <person name="Pfister S."/>
            <person name="Riley R."/>
            <person name="Sitrit Y."/>
            <person name="Stielow J.B."/>
            <person name="Szollosi G."/>
            <person name="Zifcakova L."/>
            <person name="Stursova M."/>
            <person name="Spatafora J.W."/>
            <person name="Tedersoo L."/>
            <person name="Vaario L.M."/>
            <person name="Yamada A."/>
            <person name="Yan M."/>
            <person name="Wang P."/>
            <person name="Xu J."/>
            <person name="Bruns T."/>
            <person name="Baldrian P."/>
            <person name="Vilgalys R."/>
            <person name="Dunand C."/>
            <person name="Henrissat B."/>
            <person name="Grigoriev I.V."/>
            <person name="Hibbett D."/>
            <person name="Nagy L.G."/>
            <person name="Martin F.M."/>
        </authorList>
    </citation>
    <scope>NUCLEOTIDE SEQUENCE</scope>
    <source>
        <strain evidence="3">Prilba</strain>
    </source>
</reference>
<keyword evidence="1" id="KW-0812">Transmembrane</keyword>
<evidence type="ECO:0000313" key="4">
    <source>
        <dbReference type="Proteomes" id="UP000759537"/>
    </source>
</evidence>
<dbReference type="CDD" id="cd12087">
    <property type="entry name" value="TM_EGFR-like"/>
    <property type="match status" value="1"/>
</dbReference>
<dbReference type="Proteomes" id="UP000759537">
    <property type="component" value="Unassembled WGS sequence"/>
</dbReference>
<evidence type="ECO:0000313" key="3">
    <source>
        <dbReference type="EMBL" id="KAF8463025.1"/>
    </source>
</evidence>
<reference evidence="3" key="1">
    <citation type="submission" date="2019-10" db="EMBL/GenBank/DDBJ databases">
        <authorList>
            <consortium name="DOE Joint Genome Institute"/>
            <person name="Kuo A."/>
            <person name="Miyauchi S."/>
            <person name="Kiss E."/>
            <person name="Drula E."/>
            <person name="Kohler A."/>
            <person name="Sanchez-Garcia M."/>
            <person name="Andreopoulos B."/>
            <person name="Barry K.W."/>
            <person name="Bonito G."/>
            <person name="Buee M."/>
            <person name="Carver A."/>
            <person name="Chen C."/>
            <person name="Cichocki N."/>
            <person name="Clum A."/>
            <person name="Culley D."/>
            <person name="Crous P.W."/>
            <person name="Fauchery L."/>
            <person name="Girlanda M."/>
            <person name="Hayes R."/>
            <person name="Keri Z."/>
            <person name="LaButti K."/>
            <person name="Lipzen A."/>
            <person name="Lombard V."/>
            <person name="Magnuson J."/>
            <person name="Maillard F."/>
            <person name="Morin E."/>
            <person name="Murat C."/>
            <person name="Nolan M."/>
            <person name="Ohm R."/>
            <person name="Pangilinan J."/>
            <person name="Pereira M."/>
            <person name="Perotto S."/>
            <person name="Peter M."/>
            <person name="Riley R."/>
            <person name="Sitrit Y."/>
            <person name="Stielow B."/>
            <person name="Szollosi G."/>
            <person name="Zifcakova L."/>
            <person name="Stursova M."/>
            <person name="Spatafora J.W."/>
            <person name="Tedersoo L."/>
            <person name="Vaario L.-M."/>
            <person name="Yamada A."/>
            <person name="Yan M."/>
            <person name="Wang P."/>
            <person name="Xu J."/>
            <person name="Bruns T."/>
            <person name="Baldrian P."/>
            <person name="Vilgalys R."/>
            <person name="Henrissat B."/>
            <person name="Grigoriev I.V."/>
            <person name="Hibbett D."/>
            <person name="Nagy L.G."/>
            <person name="Martin F.M."/>
        </authorList>
    </citation>
    <scope>NUCLEOTIDE SEQUENCE</scope>
    <source>
        <strain evidence="3">Prilba</strain>
    </source>
</reference>
<evidence type="ECO:0000256" key="1">
    <source>
        <dbReference type="SAM" id="Phobius"/>
    </source>
</evidence>
<keyword evidence="2" id="KW-0732">Signal</keyword>
<organism evidence="3 4">
    <name type="scientific">Russula ochroleuca</name>
    <dbReference type="NCBI Taxonomy" id="152965"/>
    <lineage>
        <taxon>Eukaryota</taxon>
        <taxon>Fungi</taxon>
        <taxon>Dikarya</taxon>
        <taxon>Basidiomycota</taxon>
        <taxon>Agaricomycotina</taxon>
        <taxon>Agaricomycetes</taxon>
        <taxon>Russulales</taxon>
        <taxon>Russulaceae</taxon>
        <taxon>Russula</taxon>
    </lineage>
</organism>
<dbReference type="AlphaFoldDB" id="A0A9P5MME2"/>
<proteinExistence type="predicted"/>
<accession>A0A9P5MME2</accession>
<keyword evidence="1" id="KW-1133">Transmembrane helix</keyword>
<sequence>MSLLATPLAFLVFFSGFAVAQISAPNCYSEWAWSFNSLGQNPCLVAATMLGTCNGGSFTVFPLQAGGSYLDPSGDDSNLCKCNTVAYSLLSACEGCQGGDWITWSEYSLNCTKTLPPSQFPNPVPTGTRVPFWALVDPTVQSNNNTWNLSISHTFRDSAELGPGMIIRASSASVSGSKTGLIAGGIVGGITAVSLVAALFFYRRRRRSQASSAAHPAPESASDRLGGFVAFNTPMLSHIPSRASSARNIYTVSPVPAPQPHG</sequence>
<protein>
    <submittedName>
        <fullName evidence="3">Uncharacterized protein</fullName>
    </submittedName>
</protein>
<feature type="chain" id="PRO_5040285277" evidence="2">
    <location>
        <begin position="21"/>
        <end position="262"/>
    </location>
</feature>
<dbReference type="EMBL" id="WHVB01000082">
    <property type="protein sequence ID" value="KAF8463025.1"/>
    <property type="molecule type" value="Genomic_DNA"/>
</dbReference>
<gene>
    <name evidence="3" type="ORF">DFH94DRAFT_481949</name>
</gene>
<name>A0A9P5MME2_9AGAM</name>
<comment type="caution">
    <text evidence="3">The sequence shown here is derived from an EMBL/GenBank/DDBJ whole genome shotgun (WGS) entry which is preliminary data.</text>
</comment>
<dbReference type="OrthoDB" id="2526171at2759"/>
<keyword evidence="1" id="KW-0472">Membrane</keyword>
<keyword evidence="4" id="KW-1185">Reference proteome</keyword>
<feature type="signal peptide" evidence="2">
    <location>
        <begin position="1"/>
        <end position="20"/>
    </location>
</feature>